<comment type="caution">
    <text evidence="5">The sequence shown here is derived from an EMBL/GenBank/DDBJ whole genome shotgun (WGS) entry which is preliminary data.</text>
</comment>
<dbReference type="GO" id="GO:0030378">
    <property type="term" value="F:serine racemase activity"/>
    <property type="evidence" value="ECO:0007669"/>
    <property type="project" value="TreeGrafter"/>
</dbReference>
<dbReference type="EMBL" id="CAHR02000378">
    <property type="protein sequence ID" value="CCG85000.1"/>
    <property type="molecule type" value="Genomic_DNA"/>
</dbReference>
<dbReference type="SUPFAM" id="SSF53686">
    <property type="entry name" value="Tryptophan synthase beta subunit-like PLP-dependent enzymes"/>
    <property type="match status" value="1"/>
</dbReference>
<keyword evidence="6" id="KW-1185">Reference proteome</keyword>
<evidence type="ECO:0000259" key="4">
    <source>
        <dbReference type="Pfam" id="PF00291"/>
    </source>
</evidence>
<dbReference type="GO" id="GO:0003941">
    <property type="term" value="F:L-serine ammonia-lyase activity"/>
    <property type="evidence" value="ECO:0007669"/>
    <property type="project" value="TreeGrafter"/>
</dbReference>
<dbReference type="InterPro" id="IPR036052">
    <property type="entry name" value="TrpB-like_PALP_sf"/>
</dbReference>
<dbReference type="GO" id="GO:0005524">
    <property type="term" value="F:ATP binding"/>
    <property type="evidence" value="ECO:0007669"/>
    <property type="project" value="TreeGrafter"/>
</dbReference>
<comment type="similarity">
    <text evidence="2">Belongs to the serine/threonine dehydratase family.</text>
</comment>
<gene>
    <name evidence="5" type="ORF">TAPDE_005574</name>
</gene>
<dbReference type="GO" id="GO:0000287">
    <property type="term" value="F:magnesium ion binding"/>
    <property type="evidence" value="ECO:0007669"/>
    <property type="project" value="TreeGrafter"/>
</dbReference>
<dbReference type="eggNOG" id="KOG1251">
    <property type="taxonomic scope" value="Eukaryota"/>
</dbReference>
<evidence type="ECO:0000313" key="6">
    <source>
        <dbReference type="Proteomes" id="UP000013776"/>
    </source>
</evidence>
<dbReference type="InterPro" id="IPR001926">
    <property type="entry name" value="TrpB-like_PALP"/>
</dbReference>
<dbReference type="GO" id="GO:0018114">
    <property type="term" value="F:threonine racemase activity"/>
    <property type="evidence" value="ECO:0007669"/>
    <property type="project" value="TreeGrafter"/>
</dbReference>
<dbReference type="Proteomes" id="UP000013776">
    <property type="component" value="Unassembled WGS sequence"/>
</dbReference>
<name>R4XP13_TAPDE</name>
<evidence type="ECO:0000256" key="3">
    <source>
        <dbReference type="ARBA" id="ARBA00022898"/>
    </source>
</evidence>
<dbReference type="GO" id="GO:0070179">
    <property type="term" value="P:D-serine biosynthetic process"/>
    <property type="evidence" value="ECO:0007669"/>
    <property type="project" value="TreeGrafter"/>
</dbReference>
<accession>R4XP13</accession>
<dbReference type="Gene3D" id="3.40.50.1100">
    <property type="match status" value="1"/>
</dbReference>
<dbReference type="PANTHER" id="PTHR43050">
    <property type="entry name" value="SERINE / THREONINE RACEMASE FAMILY MEMBER"/>
    <property type="match status" value="1"/>
</dbReference>
<dbReference type="PANTHER" id="PTHR43050:SF1">
    <property type="entry name" value="SERINE RACEMASE"/>
    <property type="match status" value="1"/>
</dbReference>
<dbReference type="VEuPathDB" id="FungiDB:TAPDE_005574"/>
<protein>
    <recommendedName>
        <fullName evidence="4">Tryptophan synthase beta chain-like PALP domain-containing protein</fullName>
    </recommendedName>
</protein>
<evidence type="ECO:0000313" key="5">
    <source>
        <dbReference type="EMBL" id="CCG85000.1"/>
    </source>
</evidence>
<keyword evidence="3" id="KW-0663">Pyridoxal phosphate</keyword>
<sequence>MLEFLEQAAELGSALDAVLVPVGGGGMLSGSSITCKSLSPTTKVFGAEPLLANDAQRSLMTGQRQEPLPPTSCADGLLTALGSNTFQIILSHVDSIFTVTEEQIIRAMKLVWERMKQVIEPSAAVGLAVALYNEDFRKLEGLHTIGVVLCGGNVQLSRAMQLFETIRDTD</sequence>
<evidence type="ECO:0000256" key="2">
    <source>
        <dbReference type="ARBA" id="ARBA00010869"/>
    </source>
</evidence>
<dbReference type="GO" id="GO:0008721">
    <property type="term" value="F:D-serine ammonia-lyase activity"/>
    <property type="evidence" value="ECO:0007669"/>
    <property type="project" value="TreeGrafter"/>
</dbReference>
<dbReference type="Pfam" id="PF00291">
    <property type="entry name" value="PALP"/>
    <property type="match status" value="1"/>
</dbReference>
<comment type="cofactor">
    <cofactor evidence="1">
        <name>pyridoxal 5'-phosphate</name>
        <dbReference type="ChEBI" id="CHEBI:597326"/>
    </cofactor>
</comment>
<evidence type="ECO:0000256" key="1">
    <source>
        <dbReference type="ARBA" id="ARBA00001933"/>
    </source>
</evidence>
<reference evidence="5 6" key="1">
    <citation type="journal article" date="2013" name="MBio">
        <title>Genome sequencing of the plant pathogen Taphrina deformans, the causal agent of peach leaf curl.</title>
        <authorList>
            <person name="Cisse O.H."/>
            <person name="Almeida J.M.G.C.F."/>
            <person name="Fonseca A."/>
            <person name="Kumar A.A."/>
            <person name="Salojaervi J."/>
            <person name="Overmyer K."/>
            <person name="Hauser P.M."/>
            <person name="Pagni M."/>
        </authorList>
    </citation>
    <scope>NUCLEOTIDE SEQUENCE [LARGE SCALE GENOMIC DNA]</scope>
    <source>
        <strain evidence="6">PYCC 5710 / ATCC 11124 / CBS 356.35 / IMI 108563 / JCM 9778 / NBRC 8474</strain>
    </source>
</reference>
<organism evidence="5 6">
    <name type="scientific">Taphrina deformans (strain PYCC 5710 / ATCC 11124 / CBS 356.35 / IMI 108563 / JCM 9778 / NBRC 8474)</name>
    <name type="common">Peach leaf curl fungus</name>
    <name type="synonym">Lalaria deformans</name>
    <dbReference type="NCBI Taxonomy" id="1097556"/>
    <lineage>
        <taxon>Eukaryota</taxon>
        <taxon>Fungi</taxon>
        <taxon>Dikarya</taxon>
        <taxon>Ascomycota</taxon>
        <taxon>Taphrinomycotina</taxon>
        <taxon>Taphrinomycetes</taxon>
        <taxon>Taphrinales</taxon>
        <taxon>Taphrinaceae</taxon>
        <taxon>Taphrina</taxon>
    </lineage>
</organism>
<dbReference type="STRING" id="1097556.R4XP13"/>
<dbReference type="GO" id="GO:0030170">
    <property type="term" value="F:pyridoxal phosphate binding"/>
    <property type="evidence" value="ECO:0007669"/>
    <property type="project" value="TreeGrafter"/>
</dbReference>
<dbReference type="OrthoDB" id="271064at2759"/>
<proteinExistence type="inferred from homology"/>
<dbReference type="AlphaFoldDB" id="R4XP13"/>
<feature type="domain" description="Tryptophan synthase beta chain-like PALP" evidence="4">
    <location>
        <begin position="6"/>
        <end position="151"/>
    </location>
</feature>